<dbReference type="PANTHER" id="PTHR43777">
    <property type="entry name" value="MOLYBDENUM COFACTOR CYTIDYLYLTRANSFERASE"/>
    <property type="match status" value="1"/>
</dbReference>
<evidence type="ECO:0000313" key="2">
    <source>
        <dbReference type="EMBL" id="MDM8275451.1"/>
    </source>
</evidence>
<gene>
    <name evidence="2" type="ORF">QUW28_08125</name>
</gene>
<dbReference type="InterPro" id="IPR029044">
    <property type="entry name" value="Nucleotide-diphossugar_trans"/>
</dbReference>
<dbReference type="EMBL" id="JAUDDZ010000011">
    <property type="protein sequence ID" value="MDM8275451.1"/>
    <property type="molecule type" value="Genomic_DNA"/>
</dbReference>
<protein>
    <submittedName>
        <fullName evidence="2">Nucleotidyltransferase family protein</fullName>
    </submittedName>
</protein>
<sequence>MGASMRIGCVVMASGEGRRFAEALACEGVPTQRVLSGQGEGGKLAALLGGIPLIERTVRSVLAAGERAPFDIVVSTRWHEVARRCERLGVRVALHDGGLRSESVRAGLAAGLDRWDGCLFLPGDQPLVSSKSFEGLYAAFASDPHAAVRLGCEGAPGSPVLFPARLFPELMHLSGTQGGGAVLSQAGRVGIVEASSPIELMDVDTPCDLAVLERWLPEAAG</sequence>
<reference evidence="3" key="1">
    <citation type="submission" date="2023-06" db="EMBL/GenBank/DDBJ databases">
        <title>Identification and characterization of horizontal gene transfer across gut microbiota members of farm animals based on homology search.</title>
        <authorList>
            <person name="Zeman M."/>
            <person name="Kubasova T."/>
            <person name="Jahodarova E."/>
            <person name="Nykrynova M."/>
            <person name="Rychlik I."/>
        </authorList>
    </citation>
    <scope>NUCLEOTIDE SEQUENCE [LARGE SCALE GENOMIC DNA]</scope>
    <source>
        <strain evidence="3">154_Feed</strain>
    </source>
</reference>
<accession>A0ABT7VAC1</accession>
<dbReference type="InterPro" id="IPR025877">
    <property type="entry name" value="MobA-like_NTP_Trfase"/>
</dbReference>
<name>A0ABT7VAC1_9ACTN</name>
<evidence type="ECO:0000259" key="1">
    <source>
        <dbReference type="Pfam" id="PF12804"/>
    </source>
</evidence>
<dbReference type="PANTHER" id="PTHR43777:SF1">
    <property type="entry name" value="MOLYBDENUM COFACTOR CYTIDYLYLTRANSFERASE"/>
    <property type="match status" value="1"/>
</dbReference>
<dbReference type="Pfam" id="PF12804">
    <property type="entry name" value="NTP_transf_3"/>
    <property type="match status" value="1"/>
</dbReference>
<keyword evidence="3" id="KW-1185">Reference proteome</keyword>
<proteinExistence type="predicted"/>
<comment type="caution">
    <text evidence="2">The sequence shown here is derived from an EMBL/GenBank/DDBJ whole genome shotgun (WGS) entry which is preliminary data.</text>
</comment>
<feature type="domain" description="MobA-like NTP transferase" evidence="1">
    <location>
        <begin position="9"/>
        <end position="186"/>
    </location>
</feature>
<evidence type="ECO:0000313" key="3">
    <source>
        <dbReference type="Proteomes" id="UP001529421"/>
    </source>
</evidence>
<dbReference type="CDD" id="cd04182">
    <property type="entry name" value="GT_2_like_f"/>
    <property type="match status" value="1"/>
</dbReference>
<dbReference type="Proteomes" id="UP001529421">
    <property type="component" value="Unassembled WGS sequence"/>
</dbReference>
<organism evidence="2 3">
    <name type="scientific">Enorma phocaeensis</name>
    <dbReference type="NCBI Taxonomy" id="1871019"/>
    <lineage>
        <taxon>Bacteria</taxon>
        <taxon>Bacillati</taxon>
        <taxon>Actinomycetota</taxon>
        <taxon>Coriobacteriia</taxon>
        <taxon>Coriobacteriales</taxon>
        <taxon>Coriobacteriaceae</taxon>
        <taxon>Enorma</taxon>
    </lineage>
</organism>
<dbReference type="Gene3D" id="3.90.550.10">
    <property type="entry name" value="Spore Coat Polysaccharide Biosynthesis Protein SpsA, Chain A"/>
    <property type="match status" value="1"/>
</dbReference>
<dbReference type="SUPFAM" id="SSF53448">
    <property type="entry name" value="Nucleotide-diphospho-sugar transferases"/>
    <property type="match status" value="1"/>
</dbReference>